<comment type="caution">
    <text evidence="1">The sequence shown here is derived from an EMBL/GenBank/DDBJ whole genome shotgun (WGS) entry which is preliminary data.</text>
</comment>
<dbReference type="STRING" id="1177154.Y5S_00752"/>
<dbReference type="EMBL" id="ARXV01000002">
    <property type="protein sequence ID" value="KGD66280.1"/>
    <property type="molecule type" value="Genomic_DNA"/>
</dbReference>
<protein>
    <submittedName>
        <fullName evidence="1">Uncharacterized protein</fullName>
    </submittedName>
</protein>
<gene>
    <name evidence="1" type="ORF">Y5S_00752</name>
</gene>
<proteinExistence type="predicted"/>
<organism evidence="1 2">
    <name type="scientific">Alcanivorax nanhaiticus</name>
    <dbReference type="NCBI Taxonomy" id="1177154"/>
    <lineage>
        <taxon>Bacteria</taxon>
        <taxon>Pseudomonadati</taxon>
        <taxon>Pseudomonadota</taxon>
        <taxon>Gammaproteobacteria</taxon>
        <taxon>Oceanospirillales</taxon>
        <taxon>Alcanivoracaceae</taxon>
        <taxon>Alcanivorax</taxon>
    </lineage>
</organism>
<dbReference type="Proteomes" id="UP000029444">
    <property type="component" value="Unassembled WGS sequence"/>
</dbReference>
<evidence type="ECO:0000313" key="1">
    <source>
        <dbReference type="EMBL" id="KGD66280.1"/>
    </source>
</evidence>
<keyword evidence="2" id="KW-1185">Reference proteome</keyword>
<name>A0A095UUR9_9GAMM</name>
<dbReference type="AlphaFoldDB" id="A0A095UUR9"/>
<evidence type="ECO:0000313" key="2">
    <source>
        <dbReference type="Proteomes" id="UP000029444"/>
    </source>
</evidence>
<reference evidence="1 2" key="1">
    <citation type="submission" date="2012-09" db="EMBL/GenBank/DDBJ databases">
        <title>Genome Sequence of alkane-degrading Bacterium Alcanivorax sp. 19-m-6.</title>
        <authorList>
            <person name="Lai Q."/>
            <person name="Shao Z."/>
        </authorList>
    </citation>
    <scope>NUCLEOTIDE SEQUENCE [LARGE SCALE GENOMIC DNA]</scope>
    <source>
        <strain evidence="1 2">19-m-6</strain>
    </source>
</reference>
<accession>A0A095UUR9</accession>
<sequence length="61" mass="6315">MRLGIGGSNPLTMAGKVAPTSTINASQVSAMNASPGFQSDKYPQSIEKSVPSSCILCLLCR</sequence>